<dbReference type="InterPro" id="IPR023827">
    <property type="entry name" value="Peptidase_S8_Asp-AS"/>
</dbReference>
<dbReference type="InterPro" id="IPR003961">
    <property type="entry name" value="FN3_dom"/>
</dbReference>
<dbReference type="InterPro" id="IPR036365">
    <property type="entry name" value="PGBD-like_sf"/>
</dbReference>
<dbReference type="Pfam" id="PF05922">
    <property type="entry name" value="Inhibitor_I9"/>
    <property type="match status" value="1"/>
</dbReference>
<feature type="region of interest" description="Disordered" evidence="12">
    <location>
        <begin position="56"/>
        <end position="77"/>
    </location>
</feature>
<dbReference type="SUPFAM" id="SSF54897">
    <property type="entry name" value="Protease propeptides/inhibitors"/>
    <property type="match status" value="1"/>
</dbReference>
<dbReference type="SUPFAM" id="SSF49265">
    <property type="entry name" value="Fibronectin type III"/>
    <property type="match status" value="1"/>
</dbReference>
<dbReference type="Proteomes" id="UP000198935">
    <property type="component" value="Unassembled WGS sequence"/>
</dbReference>
<feature type="transmembrane region" description="Helical" evidence="13">
    <location>
        <begin position="7"/>
        <end position="26"/>
    </location>
</feature>
<dbReference type="InterPro" id="IPR036116">
    <property type="entry name" value="FN3_sf"/>
</dbReference>
<comment type="cofactor">
    <cofactor evidence="1">
        <name>Ca(2+)</name>
        <dbReference type="ChEBI" id="CHEBI:29108"/>
    </cofactor>
</comment>
<dbReference type="SUPFAM" id="SSF52743">
    <property type="entry name" value="Subtilisin-like"/>
    <property type="match status" value="1"/>
</dbReference>
<evidence type="ECO:0000256" key="9">
    <source>
        <dbReference type="ARBA" id="ARBA00022837"/>
    </source>
</evidence>
<accession>A0A1H3TZ36</accession>
<comment type="subcellular location">
    <subcellularLocation>
        <location evidence="2">Secreted</location>
    </subcellularLocation>
</comment>
<dbReference type="PROSITE" id="PS50853">
    <property type="entry name" value="FN3"/>
    <property type="match status" value="1"/>
</dbReference>
<dbReference type="InterPro" id="IPR037045">
    <property type="entry name" value="S8pro/Inhibitor_I9_sf"/>
</dbReference>
<dbReference type="SUPFAM" id="SSF47090">
    <property type="entry name" value="PGBD-like"/>
    <property type="match status" value="7"/>
</dbReference>
<keyword evidence="6" id="KW-0479">Metal-binding</keyword>
<evidence type="ECO:0000256" key="7">
    <source>
        <dbReference type="ARBA" id="ARBA00022801"/>
    </source>
</evidence>
<dbReference type="InterPro" id="IPR000209">
    <property type="entry name" value="Peptidase_S8/S53_dom"/>
</dbReference>
<dbReference type="Gene3D" id="3.40.50.200">
    <property type="entry name" value="Peptidase S8/S53 domain"/>
    <property type="match status" value="1"/>
</dbReference>
<dbReference type="InterPro" id="IPR002477">
    <property type="entry name" value="Peptidoglycan-bd-like"/>
</dbReference>
<evidence type="ECO:0000256" key="10">
    <source>
        <dbReference type="PROSITE-ProRule" id="PRU01240"/>
    </source>
</evidence>
<dbReference type="PROSITE" id="PS00137">
    <property type="entry name" value="SUBTILASE_HIS"/>
    <property type="match status" value="1"/>
</dbReference>
<keyword evidence="4" id="KW-0964">Secreted</keyword>
<keyword evidence="13" id="KW-1133">Transmembrane helix</keyword>
<keyword evidence="5 10" id="KW-0645">Protease</keyword>
<proteinExistence type="inferred from homology"/>
<feature type="active site" description="Charge relay system" evidence="10">
    <location>
        <position position="194"/>
    </location>
</feature>
<dbReference type="Pfam" id="PF01471">
    <property type="entry name" value="PG_binding_1"/>
    <property type="match status" value="7"/>
</dbReference>
<keyword evidence="13" id="KW-0472">Membrane</keyword>
<dbReference type="InterPro" id="IPR010259">
    <property type="entry name" value="S8pro/Inhibitor_I9"/>
</dbReference>
<evidence type="ECO:0000256" key="8">
    <source>
        <dbReference type="ARBA" id="ARBA00022825"/>
    </source>
</evidence>
<keyword evidence="16" id="KW-1185">Reference proteome</keyword>
<protein>
    <submittedName>
        <fullName evidence="15">Minor extracellular protease Epr</fullName>
    </submittedName>
</protein>
<gene>
    <name evidence="15" type="ORF">SAMN05421736_1171</name>
</gene>
<evidence type="ECO:0000256" key="13">
    <source>
        <dbReference type="SAM" id="Phobius"/>
    </source>
</evidence>
<dbReference type="InterPro" id="IPR050131">
    <property type="entry name" value="Peptidase_S8_subtilisin-like"/>
</dbReference>
<dbReference type="PROSITE" id="PS51892">
    <property type="entry name" value="SUBTILASE"/>
    <property type="match status" value="1"/>
</dbReference>
<dbReference type="Pfam" id="PF00041">
    <property type="entry name" value="fn3"/>
    <property type="match status" value="1"/>
</dbReference>
<dbReference type="AlphaFoldDB" id="A0A1H3TZ36"/>
<name>A0A1H3TZ36_9BACI</name>
<evidence type="ECO:0000256" key="5">
    <source>
        <dbReference type="ARBA" id="ARBA00022670"/>
    </source>
</evidence>
<evidence type="ECO:0000256" key="12">
    <source>
        <dbReference type="SAM" id="MobiDB-lite"/>
    </source>
</evidence>
<keyword evidence="13" id="KW-0812">Transmembrane</keyword>
<dbReference type="PRINTS" id="PR00723">
    <property type="entry name" value="SUBTILISIN"/>
</dbReference>
<dbReference type="InterPro" id="IPR036852">
    <property type="entry name" value="Peptidase_S8/S53_dom_sf"/>
</dbReference>
<dbReference type="STRING" id="1503961.SAMN05421736_1171"/>
<evidence type="ECO:0000256" key="6">
    <source>
        <dbReference type="ARBA" id="ARBA00022723"/>
    </source>
</evidence>
<dbReference type="SMART" id="SM00060">
    <property type="entry name" value="FN3"/>
    <property type="match status" value="2"/>
</dbReference>
<dbReference type="InterPro" id="IPR022398">
    <property type="entry name" value="Peptidase_S8_His-AS"/>
</dbReference>
<evidence type="ECO:0000256" key="4">
    <source>
        <dbReference type="ARBA" id="ARBA00022525"/>
    </source>
</evidence>
<evidence type="ECO:0000256" key="1">
    <source>
        <dbReference type="ARBA" id="ARBA00001913"/>
    </source>
</evidence>
<dbReference type="CDD" id="cd07477">
    <property type="entry name" value="Peptidases_S8_Subtilisin_subset"/>
    <property type="match status" value="1"/>
</dbReference>
<evidence type="ECO:0000256" key="3">
    <source>
        <dbReference type="ARBA" id="ARBA00011073"/>
    </source>
</evidence>
<reference evidence="16" key="1">
    <citation type="submission" date="2016-10" db="EMBL/GenBank/DDBJ databases">
        <authorList>
            <person name="Varghese N."/>
            <person name="Submissions S."/>
        </authorList>
    </citation>
    <scope>NUCLEOTIDE SEQUENCE [LARGE SCALE GENOMIC DNA]</scope>
    <source>
        <strain evidence="16">SP</strain>
    </source>
</reference>
<evidence type="ECO:0000259" key="14">
    <source>
        <dbReference type="PROSITE" id="PS50853"/>
    </source>
</evidence>
<keyword evidence="7 10" id="KW-0378">Hydrolase</keyword>
<evidence type="ECO:0000313" key="15">
    <source>
        <dbReference type="EMBL" id="SDZ55460.1"/>
    </source>
</evidence>
<keyword evidence="9" id="KW-0106">Calcium</keyword>
<dbReference type="InterPro" id="IPR036366">
    <property type="entry name" value="PGBDSf"/>
</dbReference>
<dbReference type="Gene3D" id="1.10.101.10">
    <property type="entry name" value="PGBD-like superfamily/PGBD"/>
    <property type="match status" value="7"/>
</dbReference>
<feature type="active site" description="Charge relay system" evidence="10">
    <location>
        <position position="377"/>
    </location>
</feature>
<feature type="active site" description="Charge relay system" evidence="10">
    <location>
        <position position="224"/>
    </location>
</feature>
<dbReference type="InterPro" id="IPR023828">
    <property type="entry name" value="Peptidase_S8_Ser-AS"/>
</dbReference>
<dbReference type="InterPro" id="IPR013783">
    <property type="entry name" value="Ig-like_fold"/>
</dbReference>
<keyword evidence="8 10" id="KW-0720">Serine protease</keyword>
<dbReference type="InterPro" id="IPR034202">
    <property type="entry name" value="Subtilisin_Carlsberg-like"/>
</dbReference>
<dbReference type="PROSITE" id="PS00136">
    <property type="entry name" value="SUBTILASE_ASP"/>
    <property type="match status" value="1"/>
</dbReference>
<evidence type="ECO:0000313" key="16">
    <source>
        <dbReference type="Proteomes" id="UP000198935"/>
    </source>
</evidence>
<dbReference type="Gene3D" id="2.60.40.10">
    <property type="entry name" value="Immunoglobulins"/>
    <property type="match status" value="2"/>
</dbReference>
<dbReference type="PANTHER" id="PTHR43806:SF11">
    <property type="entry name" value="CEREVISIN-RELATED"/>
    <property type="match status" value="1"/>
</dbReference>
<evidence type="ECO:0000256" key="11">
    <source>
        <dbReference type="RuleBase" id="RU003355"/>
    </source>
</evidence>
<dbReference type="PANTHER" id="PTHR43806">
    <property type="entry name" value="PEPTIDASE S8"/>
    <property type="match status" value="1"/>
</dbReference>
<dbReference type="GO" id="GO:0005576">
    <property type="term" value="C:extracellular region"/>
    <property type="evidence" value="ECO:0007669"/>
    <property type="project" value="UniProtKB-SubCell"/>
</dbReference>
<evidence type="ECO:0000256" key="2">
    <source>
        <dbReference type="ARBA" id="ARBA00004613"/>
    </source>
</evidence>
<dbReference type="GO" id="GO:0046872">
    <property type="term" value="F:metal ion binding"/>
    <property type="evidence" value="ECO:0007669"/>
    <property type="project" value="UniProtKB-KW"/>
</dbReference>
<sequence>MKLKKIVVFFISFMVVINTVIPFYTVTAEESFLQDPQSNEEVLQSFEEIDSIIERSESQNELDEHNNSNDEISEEKPDIIEKNFIDSDYNDISVDENDENKAIILFKEKINKELIINVNGTIHDEFENIPALAASLSPQAIETVKNNPDVIAVEENELYHTQGQTIDWGVQRVEAPTSWSSGFTGKGVKVAVIDSGIDTTHPDLNVVGCYSATNAPTCEDSDGHGTHVAGIIGAKNNNRGTVGVAPDVDIYAARVSNLNDEIWTVDVIAAIDWAISQKVDIINMSLGSEYSSPTLRQAVDRAFDEEILIVAAAGNDYQQSVNYPAAFPNVIAVSATNSSDAIASFSNIGEEIEVSAPGNAIRSTYINNSYATISGTSMASPHVAGVLALLMEAYPEMQRDELRTTLRDTSLDLGVAGKDIYFGYGLVQAPSKLFQEVPDSPANVKVNNISSHSVGLTWDKQENVHYYSIDVEDVGEFQSSNPELLIEGLTANKQYEITVYAVNNIGASEPSSIEILTLITSPELSSENITHNTVDLFWLEENDATHFELYRDDTLIYAGSEHSFIDTGLEHDTEYSYYIYAKNDDNTSARSEVHTVKTNVKPLTEEEKNLWTVQEGLQILGFLDRAPTGQLDDETEAALRGFQEYYGLEITGEVDETTLEKLNGILLTPFQNGGSHDDVITLKKNLSRLGFHVSDNPNTRYGPFTVNQVKEFQKYYGLMANGIGDEKTLAKINEILSTPFQNGGSHDDVITLKKNLSRLGFHVSDNPNTKYGPATERKVREYQTFYGLRENGIADEITVAKINEHISTPMSRGDYRQDVIDLKVKLGKLGFVVSANPTPQFGPSTEQAVKDFQSYYGLISNGIVEEATLAKIDEVLASPLQNGSRHEDVIRLKENLSRLGFHVSNNPNIAYGSTTTNRVKEFQKYYGLVVNGIADEITLEKIDEILATPFIKGSKHEAVITLKENLSRLGFHVSDNPNISYGPATERKVKEFQEFYSLRVNGIVDNITQAKIEKLLSTPMSRGDYRQDVIDLKVKLGKLGFVVSANPTPQFGPATEQAVKDFQSYYGLTSNGIVDEDTMEKIDELLSNLS</sequence>
<dbReference type="EMBL" id="FNPI01000017">
    <property type="protein sequence ID" value="SDZ55460.1"/>
    <property type="molecule type" value="Genomic_DNA"/>
</dbReference>
<dbReference type="GO" id="GO:0004252">
    <property type="term" value="F:serine-type endopeptidase activity"/>
    <property type="evidence" value="ECO:0007669"/>
    <property type="project" value="UniProtKB-UniRule"/>
</dbReference>
<dbReference type="GO" id="GO:0006508">
    <property type="term" value="P:proteolysis"/>
    <property type="evidence" value="ECO:0007669"/>
    <property type="project" value="UniProtKB-KW"/>
</dbReference>
<dbReference type="Pfam" id="PF00082">
    <property type="entry name" value="Peptidase_S8"/>
    <property type="match status" value="1"/>
</dbReference>
<dbReference type="CDD" id="cd00063">
    <property type="entry name" value="FN3"/>
    <property type="match status" value="2"/>
</dbReference>
<dbReference type="Gene3D" id="3.30.70.80">
    <property type="entry name" value="Peptidase S8 propeptide/proteinase inhibitor I9"/>
    <property type="match status" value="1"/>
</dbReference>
<dbReference type="InterPro" id="IPR015500">
    <property type="entry name" value="Peptidase_S8_subtilisin-rel"/>
</dbReference>
<dbReference type="PROSITE" id="PS00138">
    <property type="entry name" value="SUBTILASE_SER"/>
    <property type="match status" value="1"/>
</dbReference>
<feature type="domain" description="Fibronectin type-III" evidence="14">
    <location>
        <begin position="440"/>
        <end position="523"/>
    </location>
</feature>
<comment type="similarity">
    <text evidence="3 10 11">Belongs to the peptidase S8 family.</text>
</comment>
<organism evidence="15 16">
    <name type="scientific">Evansella caseinilytica</name>
    <dbReference type="NCBI Taxonomy" id="1503961"/>
    <lineage>
        <taxon>Bacteria</taxon>
        <taxon>Bacillati</taxon>
        <taxon>Bacillota</taxon>
        <taxon>Bacilli</taxon>
        <taxon>Bacillales</taxon>
        <taxon>Bacillaceae</taxon>
        <taxon>Evansella</taxon>
    </lineage>
</organism>